<comment type="subcellular location">
    <subcellularLocation>
        <location evidence="1">Membrane</location>
        <topology evidence="1">Multi-pass membrane protein</topology>
    </subcellularLocation>
</comment>
<dbReference type="SUPFAM" id="SSF48452">
    <property type="entry name" value="TPR-like"/>
    <property type="match status" value="2"/>
</dbReference>
<dbReference type="InterPro" id="IPR011990">
    <property type="entry name" value="TPR-like_helical_dom_sf"/>
</dbReference>
<keyword evidence="7 12" id="KW-1133">Transmembrane helix</keyword>
<evidence type="ECO:0000256" key="3">
    <source>
        <dbReference type="ARBA" id="ARBA00022448"/>
    </source>
</evidence>
<keyword evidence="5" id="KW-0677">Repeat</keyword>
<evidence type="ECO:0000256" key="6">
    <source>
        <dbReference type="ARBA" id="ARBA00022803"/>
    </source>
</evidence>
<feature type="repeat" description="TPR" evidence="10">
    <location>
        <begin position="788"/>
        <end position="821"/>
    </location>
</feature>
<dbReference type="Proteomes" id="UP000663879">
    <property type="component" value="Unassembled WGS sequence"/>
</dbReference>
<evidence type="ECO:0000256" key="9">
    <source>
        <dbReference type="ARBA" id="ARBA00024020"/>
    </source>
</evidence>
<reference evidence="13" key="1">
    <citation type="submission" date="2021-02" db="EMBL/GenBank/DDBJ databases">
        <authorList>
            <person name="Nowell W R."/>
        </authorList>
    </citation>
    <scope>NUCLEOTIDE SEQUENCE</scope>
    <source>
        <strain evidence="13">Ploen Becks lab</strain>
    </source>
</reference>
<evidence type="ECO:0000256" key="5">
    <source>
        <dbReference type="ARBA" id="ARBA00022737"/>
    </source>
</evidence>
<keyword evidence="3" id="KW-0813">Transport</keyword>
<dbReference type="Pfam" id="PF16053">
    <property type="entry name" value="MRP-S34"/>
    <property type="match status" value="1"/>
</dbReference>
<comment type="similarity">
    <text evidence="2">Belongs to the nucleotide-sugar transporter family. SLC35B subfamily.</text>
</comment>
<protein>
    <submittedName>
        <fullName evidence="13">Uncharacterized protein</fullName>
    </submittedName>
</protein>
<dbReference type="GO" id="GO:0005739">
    <property type="term" value="C:mitochondrion"/>
    <property type="evidence" value="ECO:0007669"/>
    <property type="project" value="InterPro"/>
</dbReference>
<evidence type="ECO:0000256" key="7">
    <source>
        <dbReference type="ARBA" id="ARBA00022989"/>
    </source>
</evidence>
<dbReference type="InterPro" id="IPR013657">
    <property type="entry name" value="SCL35B1-4/HUT1"/>
</dbReference>
<feature type="transmembrane region" description="Helical" evidence="12">
    <location>
        <begin position="1355"/>
        <end position="1373"/>
    </location>
</feature>
<feature type="repeat" description="TPR" evidence="10">
    <location>
        <begin position="754"/>
        <end position="787"/>
    </location>
</feature>
<dbReference type="OrthoDB" id="1936594at2759"/>
<keyword evidence="6 10" id="KW-0802">TPR repeat</keyword>
<evidence type="ECO:0000256" key="10">
    <source>
        <dbReference type="PROSITE-ProRule" id="PRU00339"/>
    </source>
</evidence>
<evidence type="ECO:0000256" key="2">
    <source>
        <dbReference type="ARBA" id="ARBA00010694"/>
    </source>
</evidence>
<keyword evidence="8 12" id="KW-0472">Membrane</keyword>
<feature type="transmembrane region" description="Helical" evidence="12">
    <location>
        <begin position="1149"/>
        <end position="1171"/>
    </location>
</feature>
<proteinExistence type="inferred from homology"/>
<keyword evidence="4 12" id="KW-0812">Transmembrane</keyword>
<accession>A0A813M2V7</accession>
<feature type="transmembrane region" description="Helical" evidence="12">
    <location>
        <begin position="1326"/>
        <end position="1349"/>
    </location>
</feature>
<evidence type="ECO:0000313" key="14">
    <source>
        <dbReference type="Proteomes" id="UP000663879"/>
    </source>
</evidence>
<evidence type="ECO:0000256" key="8">
    <source>
        <dbReference type="ARBA" id="ARBA00023136"/>
    </source>
</evidence>
<dbReference type="Pfam" id="PF08449">
    <property type="entry name" value="UAA"/>
    <property type="match status" value="1"/>
</dbReference>
<dbReference type="PANTHER" id="PTHR16193">
    <property type="entry name" value="TETRATRICOPEPTIDE REPEAT PROTEIN 27"/>
    <property type="match status" value="1"/>
</dbReference>
<dbReference type="Gene3D" id="1.25.40.10">
    <property type="entry name" value="Tetratricopeptide repeat domain"/>
    <property type="match status" value="1"/>
</dbReference>
<dbReference type="InterPro" id="IPR044244">
    <property type="entry name" value="TTC27/Emw1"/>
</dbReference>
<feature type="transmembrane region" description="Helical" evidence="12">
    <location>
        <begin position="1300"/>
        <end position="1319"/>
    </location>
</feature>
<feature type="transmembrane region" description="Helical" evidence="12">
    <location>
        <begin position="1083"/>
        <end position="1103"/>
    </location>
</feature>
<feature type="repeat" description="TPR" evidence="10">
    <location>
        <begin position="720"/>
        <end position="753"/>
    </location>
</feature>
<feature type="transmembrane region" description="Helical" evidence="12">
    <location>
        <begin position="1202"/>
        <end position="1222"/>
    </location>
</feature>
<comment type="similarity">
    <text evidence="9">Belongs to the TTC27 family.</text>
</comment>
<evidence type="ECO:0000313" key="13">
    <source>
        <dbReference type="EMBL" id="CAF0707492.1"/>
    </source>
</evidence>
<dbReference type="SMART" id="SM00028">
    <property type="entry name" value="TPR"/>
    <property type="match status" value="4"/>
</dbReference>
<evidence type="ECO:0000256" key="4">
    <source>
        <dbReference type="ARBA" id="ARBA00022692"/>
    </source>
</evidence>
<name>A0A813M2V7_9BILA</name>
<dbReference type="Pfam" id="PF13432">
    <property type="entry name" value="TPR_16"/>
    <property type="match status" value="1"/>
</dbReference>
<dbReference type="GO" id="GO:0003735">
    <property type="term" value="F:structural constituent of ribosome"/>
    <property type="evidence" value="ECO:0007669"/>
    <property type="project" value="InterPro"/>
</dbReference>
<dbReference type="PROSITE" id="PS50005">
    <property type="entry name" value="TPR"/>
    <property type="match status" value="3"/>
</dbReference>
<feature type="transmembrane region" description="Helical" evidence="12">
    <location>
        <begin position="1228"/>
        <end position="1246"/>
    </location>
</feature>
<dbReference type="GO" id="GO:0055085">
    <property type="term" value="P:transmembrane transport"/>
    <property type="evidence" value="ECO:0007669"/>
    <property type="project" value="InterPro"/>
</dbReference>
<feature type="coiled-coil region" evidence="11">
    <location>
        <begin position="509"/>
        <end position="536"/>
    </location>
</feature>
<comment type="caution">
    <text evidence="13">The sequence shown here is derived from an EMBL/GenBank/DDBJ whole genome shotgun (WGS) entry which is preliminary data.</text>
</comment>
<keyword evidence="14" id="KW-1185">Reference proteome</keyword>
<evidence type="ECO:0000256" key="12">
    <source>
        <dbReference type="SAM" id="Phobius"/>
    </source>
</evidence>
<dbReference type="InterPro" id="IPR032053">
    <property type="entry name" value="Ribosomal_mS34"/>
</dbReference>
<feature type="transmembrane region" description="Helical" evidence="12">
    <location>
        <begin position="1266"/>
        <end position="1288"/>
    </location>
</feature>
<keyword evidence="11" id="KW-0175">Coiled coil</keyword>
<feature type="transmembrane region" description="Helical" evidence="12">
    <location>
        <begin position="1115"/>
        <end position="1137"/>
    </location>
</feature>
<evidence type="ECO:0000256" key="11">
    <source>
        <dbReference type="SAM" id="Coils"/>
    </source>
</evidence>
<organism evidence="13 14">
    <name type="scientific">Brachionus calyciflorus</name>
    <dbReference type="NCBI Taxonomy" id="104777"/>
    <lineage>
        <taxon>Eukaryota</taxon>
        <taxon>Metazoa</taxon>
        <taxon>Spiralia</taxon>
        <taxon>Gnathifera</taxon>
        <taxon>Rotifera</taxon>
        <taxon>Eurotatoria</taxon>
        <taxon>Monogononta</taxon>
        <taxon>Pseudotrocha</taxon>
        <taxon>Ploima</taxon>
        <taxon>Brachionidae</taxon>
        <taxon>Brachionus</taxon>
    </lineage>
</organism>
<sequence length="1411" mass="165954">MSKIEYVGRAGRFLGKSLPQICLKLKNFGIGRIFVRETYKRYPEVTYYRLTHFEPDMSDEYLRRGTFKADVIFRGGIYGNMEIPGYKEDFQLIPLEDEKYFLEKTRPLGQQWREPTKVPKFVDLPPLLKEMIAHEAKEKNIQFEEKELKLPYLVKADGQFVHVTKMLSILCEVDFKEKDDYRQTKYYQKVTENNYLSVLEDDQLFDEFTTFSKRLFSQNSDIDRILPELKNFVHLQIEKSDIYDVISIGISSLQSFALINWLGPVPVQFSTLTSELKNLDLKNPSDSLVVFNLVKHFELNSQEYDKYQEQMRALLNLDGETLYPIVKCSHLLLLAKIVLLDNYERIKSASKFSSWWSMRLIFLYQQLFEERSSTLKNLFDRFLEDTNKFFDPQSEQLIEKQFDEKMSKVASITYNLEMGHLYYQSYNWTMGQTCFNKSIDMCNLNVELIGVYGKRTKYQQKDLAQLFIKVNNQNNIEQHLEFLNLDYFNRDLKFSELPKDLALNDDTLLNKIKISSSEQENELEESRKTISQLEQAVLFCSLFDFYKNNPKHELTREEMTSFVELILSNPLNWCVQANTLLMRTKLEVESVRRMERSLQQLEYLVDHYRQPHDRPETKFRYQYFYSIAYQPFWVVLQELCKFYMQLGLINSSFEIYTNLQMWDDAIKCLISLDKKDQAEQMIRSQLAIKETPDLYCSLGEVTRNLEYFEKAIEISKGRSARAYRVLAKHLFYFEKYEEAIPNFERSLQINYLQYDAWFMLGNAAFRAEKWDTAVKAFRVCTNLDPESHETWNNLAASYIKLGKKDKAHSVFQEAIKYDYENWKIWENYLWTSVDCGYFQEAIKAYNRLLDLKEKYVDIDVLKAFNSAFEKKVNDAHHESIFKYKKKILELFGRISSLVVTNWEVYWVYAEIVRNISQTDDSNNNMTVDLTKESSEKYFSLLLKAFRNLINKTNWELSVDTCKEVLVTSVNIVSKCNDYGKYLENPRDTFSSLNLSIRSVISKLKLKYQVDPDTPDKYIRLLFLKDLNYEFVELQKEYDEFITKMTSKSKENPNSDTEMRSKSHFNQDPIDFFCFDLSGLPRTALFIVLSFITFVFFLLYAYLQELMFKLPGFEEFSWFLTLVQFFFYSCFGFGESILRKETHRKIPFKNYLLLAFLTVATMGLSNASVPYLNYPTQVMFKCCKLIPVLIGGILIQGKRFNKYDVSASISMSLGLIFFTLADVKVQPNFNLYGVVLIMGALCADAVIGNVQEKQMKLHRASNVEVVLYSYSIGFVYILIGEIFFGRIFDALKFWFEHPIETFGYCLIFSLTGYAGINIVLHLVKSFGALIAVTVTTCRKAVTIILSFIFFTKPFTYQYLWSGLVVLLGIYLNLLSKNHDKFEATVKSYYQKIFNNARQRKFQSYNTSSDSLV</sequence>
<evidence type="ECO:0000256" key="1">
    <source>
        <dbReference type="ARBA" id="ARBA00004141"/>
    </source>
</evidence>
<dbReference type="InterPro" id="IPR013105">
    <property type="entry name" value="TPR_2"/>
</dbReference>
<dbReference type="GO" id="GO:0016020">
    <property type="term" value="C:membrane"/>
    <property type="evidence" value="ECO:0007669"/>
    <property type="project" value="UniProtKB-SubCell"/>
</dbReference>
<dbReference type="Pfam" id="PF07719">
    <property type="entry name" value="TPR_2"/>
    <property type="match status" value="1"/>
</dbReference>
<dbReference type="PANTHER" id="PTHR16193:SF0">
    <property type="entry name" value="TETRATRICOPEPTIDE REPEAT PROTEIN 27"/>
    <property type="match status" value="1"/>
</dbReference>
<dbReference type="InterPro" id="IPR019734">
    <property type="entry name" value="TPR_rpt"/>
</dbReference>
<dbReference type="EMBL" id="CAJNOC010000025">
    <property type="protein sequence ID" value="CAF0707492.1"/>
    <property type="molecule type" value="Genomic_DNA"/>
</dbReference>
<gene>
    <name evidence="13" type="ORF">OXX778_LOCUS495</name>
</gene>